<dbReference type="EMBL" id="HBFB01002489">
    <property type="protein sequence ID" value="CAD8665198.1"/>
    <property type="molecule type" value="Transcribed_RNA"/>
</dbReference>
<protein>
    <recommendedName>
        <fullName evidence="5">Peroxiredoxin-like 2A</fullName>
    </recommendedName>
    <alternativeName>
        <fullName evidence="7">Peroxiredoxin-like 2 activated in M-CSF stimulated monocytes</fullName>
    </alternativeName>
    <alternativeName>
        <fullName evidence="6">Redox-regulatory protein FAM213A</fullName>
    </alternativeName>
</protein>
<sequence>MSGVRVLTNYLAEQARINKPPTSPNTTTNSVSYEQPRRMPSSFRSGSEGGIQKDLLACPGCGPEAGSPQAIDLASILQERSSYAPSSPLARSVSNVSSNPYAGICSTALPSTTHIEEATLWSPRSGDIKAGSLWATKPVVIMLLRRPGCILCRYQARELWLGLKNPLERLGLDIVCVVHEWMDAEVAAFKPYWPGAVYLDKDKQLFKFIGGGALLQASALPLLNPFSGVWRRILAARKRVKQYNLVGNGWVMGGVMVAKAGGGLTYLHVERELGLPAPHDAVMEGALVAAEERERDTVSGKLQHKGSRLFRSISQLPSP</sequence>
<evidence type="ECO:0000313" key="9">
    <source>
        <dbReference type="EMBL" id="CAD8665198.1"/>
    </source>
</evidence>
<dbReference type="PANTHER" id="PTHR28630">
    <property type="match status" value="1"/>
</dbReference>
<evidence type="ECO:0000256" key="8">
    <source>
        <dbReference type="SAM" id="MobiDB-lite"/>
    </source>
</evidence>
<evidence type="ECO:0000256" key="7">
    <source>
        <dbReference type="ARBA" id="ARBA00032129"/>
    </source>
</evidence>
<comment type="similarity">
    <text evidence="4">Belongs to the peroxiredoxin-like PRXL2 family. PRXL2A subfamily.</text>
</comment>
<evidence type="ECO:0000256" key="5">
    <source>
        <dbReference type="ARBA" id="ARBA00023849"/>
    </source>
</evidence>
<evidence type="ECO:0000256" key="1">
    <source>
        <dbReference type="ARBA" id="ARBA00004496"/>
    </source>
</evidence>
<organism evidence="9">
    <name type="scientific">Chlamydomonas leiostraca</name>
    <dbReference type="NCBI Taxonomy" id="1034604"/>
    <lineage>
        <taxon>Eukaryota</taxon>
        <taxon>Viridiplantae</taxon>
        <taxon>Chlorophyta</taxon>
        <taxon>core chlorophytes</taxon>
        <taxon>Chlorophyceae</taxon>
        <taxon>CS clade</taxon>
        <taxon>Chlamydomonadales</taxon>
        <taxon>Chlamydomonadaceae</taxon>
        <taxon>Chlamydomonas</taxon>
    </lineage>
</organism>
<evidence type="ECO:0000256" key="4">
    <source>
        <dbReference type="ARBA" id="ARBA00023787"/>
    </source>
</evidence>
<proteinExistence type="inferred from homology"/>
<dbReference type="AlphaFoldDB" id="A0A7S0R2E5"/>
<comment type="subcellular location">
    <subcellularLocation>
        <location evidence="1">Cytoplasm</location>
    </subcellularLocation>
</comment>
<accession>A0A7S0R2E5</accession>
<feature type="compositionally biased region" description="Low complexity" evidence="8">
    <location>
        <begin position="18"/>
        <end position="32"/>
    </location>
</feature>
<evidence type="ECO:0000256" key="3">
    <source>
        <dbReference type="ARBA" id="ARBA00023284"/>
    </source>
</evidence>
<dbReference type="PANTHER" id="PTHR28630:SF31">
    <property type="entry name" value="PEROXIREDOXIN-LIKE 2A"/>
    <property type="match status" value="1"/>
</dbReference>
<keyword evidence="2" id="KW-0963">Cytoplasm</keyword>
<evidence type="ECO:0000256" key="2">
    <source>
        <dbReference type="ARBA" id="ARBA00022490"/>
    </source>
</evidence>
<dbReference type="Pfam" id="PF13911">
    <property type="entry name" value="AhpC-TSA_2"/>
    <property type="match status" value="1"/>
</dbReference>
<name>A0A7S0R2E5_9CHLO</name>
<evidence type="ECO:0000256" key="6">
    <source>
        <dbReference type="ARBA" id="ARBA00032058"/>
    </source>
</evidence>
<reference evidence="9" key="1">
    <citation type="submission" date="2021-01" db="EMBL/GenBank/DDBJ databases">
        <authorList>
            <person name="Corre E."/>
            <person name="Pelletier E."/>
            <person name="Niang G."/>
            <person name="Scheremetjew M."/>
            <person name="Finn R."/>
            <person name="Kale V."/>
            <person name="Holt S."/>
            <person name="Cochrane G."/>
            <person name="Meng A."/>
            <person name="Brown T."/>
            <person name="Cohen L."/>
        </authorList>
    </citation>
    <scope>NUCLEOTIDE SEQUENCE</scope>
    <source>
        <strain evidence="9">SAG 11-49</strain>
    </source>
</reference>
<gene>
    <name evidence="9" type="ORF">CLEI1391_LOCUS1260</name>
</gene>
<dbReference type="GO" id="GO:0005737">
    <property type="term" value="C:cytoplasm"/>
    <property type="evidence" value="ECO:0007669"/>
    <property type="project" value="UniProtKB-SubCell"/>
</dbReference>
<dbReference type="InterPro" id="IPR032801">
    <property type="entry name" value="PXL2A/B/C"/>
</dbReference>
<feature type="region of interest" description="Disordered" evidence="8">
    <location>
        <begin position="15"/>
        <end position="46"/>
    </location>
</feature>
<keyword evidence="3" id="KW-0676">Redox-active center</keyword>